<proteinExistence type="predicted"/>
<gene>
    <name evidence="1" type="primary">NYs-1_220R</name>
    <name evidence="1" type="ORF">PBCVNYs1_220R</name>
</gene>
<accession>M1IJJ2</accession>
<dbReference type="GeneID" id="40525509"/>
<reference evidence="1" key="1">
    <citation type="submission" date="2012-10" db="EMBL/GenBank/DDBJ databases">
        <title>Towards defining the chloroviruses: a genomic journey through a genus of large DNA viruses.</title>
        <authorList>
            <person name="Jeanniard A."/>
            <person name="Dunigan D.D."/>
            <person name="Gurnon J.R."/>
            <person name="Agarkova I."/>
            <person name="Kang M."/>
            <person name="Vitek J."/>
            <person name="Duncan G."/>
            <person name="McClung O.W."/>
            <person name="Larsen M."/>
            <person name="Claverie J.-M."/>
            <person name="Van Etten J.L."/>
            <person name="Blanc G."/>
        </authorList>
    </citation>
    <scope>NUCLEOTIDE SEQUENCE</scope>
</reference>
<dbReference type="EMBL" id="JX997183">
    <property type="protein sequence ID" value="AGE58645.1"/>
    <property type="molecule type" value="Genomic_DNA"/>
</dbReference>
<protein>
    <submittedName>
        <fullName evidence="1">Uncharacterized protein</fullName>
    </submittedName>
</protein>
<dbReference type="KEGG" id="vg:40525509"/>
<dbReference type="RefSeq" id="YP_009665290.1">
    <property type="nucleotide sequence ID" value="NC_043235.1"/>
</dbReference>
<organism evidence="1">
    <name type="scientific">Paramecium bursaria Chlorella virus NYs1</name>
    <dbReference type="NCBI Taxonomy" id="83442"/>
    <lineage>
        <taxon>Viruses</taxon>
        <taxon>Varidnaviria</taxon>
        <taxon>Bamfordvirae</taxon>
        <taxon>Nucleocytoviricota</taxon>
        <taxon>Megaviricetes</taxon>
        <taxon>Algavirales</taxon>
        <taxon>Phycodnaviridae</taxon>
        <taxon>Chlorovirus</taxon>
        <taxon>Chlorovirus newyorkense</taxon>
    </lineage>
</organism>
<evidence type="ECO:0000313" key="1">
    <source>
        <dbReference type="EMBL" id="AGE58645.1"/>
    </source>
</evidence>
<sequence length="35" mass="4092">MKKPSFDKTDELVTYADIEDLENHSILDHLCNRSI</sequence>
<name>M1IJJ2_9PHYC</name>